<proteinExistence type="predicted"/>
<reference evidence="1 2" key="1">
    <citation type="submission" date="2022-05" db="EMBL/GenBank/DDBJ databases">
        <authorList>
            <consortium name="Genoscope - CEA"/>
            <person name="William W."/>
        </authorList>
    </citation>
    <scope>NUCLEOTIDE SEQUENCE [LARGE SCALE GENOMIC DNA]</scope>
</reference>
<dbReference type="AlphaFoldDB" id="A0AAU9XXA2"/>
<evidence type="ECO:0000313" key="1">
    <source>
        <dbReference type="EMBL" id="CAH3161535.1"/>
    </source>
</evidence>
<organism evidence="1 2">
    <name type="scientific">Pocillopora meandrina</name>
    <dbReference type="NCBI Taxonomy" id="46732"/>
    <lineage>
        <taxon>Eukaryota</taxon>
        <taxon>Metazoa</taxon>
        <taxon>Cnidaria</taxon>
        <taxon>Anthozoa</taxon>
        <taxon>Hexacorallia</taxon>
        <taxon>Scleractinia</taxon>
        <taxon>Astrocoeniina</taxon>
        <taxon>Pocilloporidae</taxon>
        <taxon>Pocillopora</taxon>
    </lineage>
</organism>
<dbReference type="Proteomes" id="UP001159428">
    <property type="component" value="Unassembled WGS sequence"/>
</dbReference>
<gene>
    <name evidence="1" type="ORF">PMEA_00033809</name>
</gene>
<dbReference type="EMBL" id="CALNXJ010000080">
    <property type="protein sequence ID" value="CAH3161535.1"/>
    <property type="molecule type" value="Genomic_DNA"/>
</dbReference>
<sequence length="97" mass="11969">MIKNELCRKFNMEVTYSFSEKYHKHSYILRCYPRELVCLYLINWFLYCWRLHKLQRAVFRTKRHILCQKPNETLLFRAINVSNYAIESLESQTIFIL</sequence>
<protein>
    <submittedName>
        <fullName evidence="1">Uncharacterized protein</fullName>
    </submittedName>
</protein>
<comment type="caution">
    <text evidence="1">The sequence shown here is derived from an EMBL/GenBank/DDBJ whole genome shotgun (WGS) entry which is preliminary data.</text>
</comment>
<evidence type="ECO:0000313" key="2">
    <source>
        <dbReference type="Proteomes" id="UP001159428"/>
    </source>
</evidence>
<keyword evidence="2" id="KW-1185">Reference proteome</keyword>
<accession>A0AAU9XXA2</accession>
<name>A0AAU9XXA2_9CNID</name>